<dbReference type="InterPro" id="IPR025991">
    <property type="entry name" value="Chemoreceptor_zinc-bind_dom"/>
</dbReference>
<dbReference type="RefSeq" id="WP_150093137.1">
    <property type="nucleotide sequence ID" value="NZ_VWSF01000034.1"/>
</dbReference>
<proteinExistence type="predicted"/>
<comment type="caution">
    <text evidence="2">The sequence shown here is derived from an EMBL/GenBank/DDBJ whole genome shotgun (WGS) entry which is preliminary data.</text>
</comment>
<evidence type="ECO:0000313" key="3">
    <source>
        <dbReference type="Proteomes" id="UP000323426"/>
    </source>
</evidence>
<keyword evidence="3" id="KW-1185">Reference proteome</keyword>
<name>A0A5M6CVZ8_9BACT</name>
<gene>
    <name evidence="2" type="ORF">F0145_24720</name>
</gene>
<reference evidence="2 3" key="1">
    <citation type="submission" date="2019-09" db="EMBL/GenBank/DDBJ databases">
        <title>Genome sequence and assembly of Adhaeribacter sp.</title>
        <authorList>
            <person name="Chhetri G."/>
        </authorList>
    </citation>
    <scope>NUCLEOTIDE SEQUENCE [LARGE SCALE GENOMIC DNA]</scope>
    <source>
        <strain evidence="2 3">DK36</strain>
    </source>
</reference>
<evidence type="ECO:0000313" key="2">
    <source>
        <dbReference type="EMBL" id="KAA5539243.1"/>
    </source>
</evidence>
<feature type="domain" description="Chemoreceptor zinc-binding" evidence="1">
    <location>
        <begin position="15"/>
        <end position="77"/>
    </location>
</feature>
<dbReference type="Proteomes" id="UP000323426">
    <property type="component" value="Unassembled WGS sequence"/>
</dbReference>
<dbReference type="Pfam" id="PF13682">
    <property type="entry name" value="CZB"/>
    <property type="match status" value="1"/>
</dbReference>
<dbReference type="EMBL" id="VWSF01000034">
    <property type="protein sequence ID" value="KAA5539243.1"/>
    <property type="molecule type" value="Genomic_DNA"/>
</dbReference>
<accession>A0A5M6CVZ8</accession>
<evidence type="ECO:0000259" key="1">
    <source>
        <dbReference type="Pfam" id="PF13682"/>
    </source>
</evidence>
<dbReference type="Gene3D" id="1.20.120.30">
    <property type="entry name" value="Aspartate receptor, ligand-binding domain"/>
    <property type="match status" value="1"/>
</dbReference>
<dbReference type="AlphaFoldDB" id="A0A5M6CVZ8"/>
<organism evidence="2 3">
    <name type="scientific">Adhaeribacter rhizoryzae</name>
    <dbReference type="NCBI Taxonomy" id="2607907"/>
    <lineage>
        <taxon>Bacteria</taxon>
        <taxon>Pseudomonadati</taxon>
        <taxon>Bacteroidota</taxon>
        <taxon>Cytophagia</taxon>
        <taxon>Cytophagales</taxon>
        <taxon>Hymenobacteraceae</taxon>
        <taxon>Adhaeribacter</taxon>
    </lineage>
</organism>
<protein>
    <recommendedName>
        <fullName evidence="1">Chemoreceptor zinc-binding domain-containing protein</fullName>
    </recommendedName>
</protein>
<sequence length="119" mass="13758">MSDLKYVFESAKIKHIVFKSKVKSYLYGSDTPLGPILNYRQCSFGEWIYDVGLTRFNNLPEMHELEKVHRDIHDHAIYLVNLKQADQTEKALAGLPQLEILAENIVKLLQQIQEKAEIS</sequence>